<dbReference type="PANTHER" id="PTHR10315">
    <property type="entry name" value="E3 UBIQUITIN PROTEIN LIGASE SIAH"/>
    <property type="match status" value="1"/>
</dbReference>
<reference evidence="1 2" key="1">
    <citation type="journal article" date="2019" name="Sci. Rep.">
        <title>A high-quality genome of Eragrostis curvula grass provides insights into Poaceae evolution and supports new strategies to enhance forage quality.</title>
        <authorList>
            <person name="Carballo J."/>
            <person name="Santos B.A.C.M."/>
            <person name="Zappacosta D."/>
            <person name="Garbus I."/>
            <person name="Selva J.P."/>
            <person name="Gallo C.A."/>
            <person name="Diaz A."/>
            <person name="Albertini E."/>
            <person name="Caccamo M."/>
            <person name="Echenique V."/>
        </authorList>
    </citation>
    <scope>NUCLEOTIDE SEQUENCE [LARGE SCALE GENOMIC DNA]</scope>
    <source>
        <strain evidence="2">cv. Victoria</strain>
        <tissue evidence="1">Leaf</tissue>
    </source>
</reference>
<name>A0A5J9U1U1_9POAL</name>
<dbReference type="AlphaFoldDB" id="A0A5J9U1U1"/>
<organism evidence="1 2">
    <name type="scientific">Eragrostis curvula</name>
    <name type="common">weeping love grass</name>
    <dbReference type="NCBI Taxonomy" id="38414"/>
    <lineage>
        <taxon>Eukaryota</taxon>
        <taxon>Viridiplantae</taxon>
        <taxon>Streptophyta</taxon>
        <taxon>Embryophyta</taxon>
        <taxon>Tracheophyta</taxon>
        <taxon>Spermatophyta</taxon>
        <taxon>Magnoliopsida</taxon>
        <taxon>Liliopsida</taxon>
        <taxon>Poales</taxon>
        <taxon>Poaceae</taxon>
        <taxon>PACMAD clade</taxon>
        <taxon>Chloridoideae</taxon>
        <taxon>Eragrostideae</taxon>
        <taxon>Eragrostidinae</taxon>
        <taxon>Eragrostis</taxon>
    </lineage>
</organism>
<keyword evidence="2" id="KW-1185">Reference proteome</keyword>
<dbReference type="GO" id="GO:0061630">
    <property type="term" value="F:ubiquitin protein ligase activity"/>
    <property type="evidence" value="ECO:0007669"/>
    <property type="project" value="TreeGrafter"/>
</dbReference>
<dbReference type="Proteomes" id="UP000324897">
    <property type="component" value="Chromosome 7"/>
</dbReference>
<dbReference type="EMBL" id="RWGY01000029">
    <property type="protein sequence ID" value="TVU17672.1"/>
    <property type="molecule type" value="Genomic_DNA"/>
</dbReference>
<comment type="caution">
    <text evidence="1">The sequence shown here is derived from an EMBL/GenBank/DDBJ whole genome shotgun (WGS) entry which is preliminary data.</text>
</comment>
<gene>
    <name evidence="1" type="ORF">EJB05_33722</name>
</gene>
<dbReference type="InterPro" id="IPR052088">
    <property type="entry name" value="E3_ubiquitin-ligase_SINA"/>
</dbReference>
<dbReference type="Gramene" id="TVU17672">
    <property type="protein sequence ID" value="TVU17672"/>
    <property type="gene ID" value="EJB05_33722"/>
</dbReference>
<dbReference type="PANTHER" id="PTHR10315:SF83">
    <property type="entry name" value="RING-TYPE E3 UBIQUITIN TRANSFERASE"/>
    <property type="match status" value="1"/>
</dbReference>
<proteinExistence type="predicted"/>
<sequence>MVSWAVELCNVYMDWVVAGAPPNPHVVALSRGFSSTVAKRGPMVRLRAGESFPCNVGHVVCSPCRDRLKATSKCHLCDVALRDDDDDCEIDDHEMNDGAAASTWYLFLLNMERKQFGRAISVLCIHPDASGSLSPSKEIKCELVYSGYVSSKDGDQVVSHYQQSEFRVACTDLSNGLPDLNERFQFIVPRFAYRDVEEDAIEVTVWLFIN</sequence>
<evidence type="ECO:0008006" key="3">
    <source>
        <dbReference type="Google" id="ProtNLM"/>
    </source>
</evidence>
<evidence type="ECO:0000313" key="1">
    <source>
        <dbReference type="EMBL" id="TVU17672.1"/>
    </source>
</evidence>
<evidence type="ECO:0000313" key="2">
    <source>
        <dbReference type="Proteomes" id="UP000324897"/>
    </source>
</evidence>
<protein>
    <recommendedName>
        <fullName evidence="3">SIAH-type domain-containing protein</fullName>
    </recommendedName>
</protein>
<dbReference type="GO" id="GO:0005737">
    <property type="term" value="C:cytoplasm"/>
    <property type="evidence" value="ECO:0007669"/>
    <property type="project" value="TreeGrafter"/>
</dbReference>
<accession>A0A5J9U1U1</accession>